<dbReference type="Pfam" id="PF00069">
    <property type="entry name" value="Pkinase"/>
    <property type="match status" value="1"/>
</dbReference>
<evidence type="ECO:0000259" key="8">
    <source>
        <dbReference type="PROSITE" id="PS50011"/>
    </source>
</evidence>
<dbReference type="PROSITE" id="PS50011">
    <property type="entry name" value="PROTEIN_KINASE_DOM"/>
    <property type="match status" value="1"/>
</dbReference>
<keyword evidence="7" id="KW-0472">Membrane</keyword>
<evidence type="ECO:0000256" key="4">
    <source>
        <dbReference type="ARBA" id="ARBA00022741"/>
    </source>
</evidence>
<dbReference type="GO" id="GO:0005524">
    <property type="term" value="F:ATP binding"/>
    <property type="evidence" value="ECO:0007669"/>
    <property type="project" value="UniProtKB-KW"/>
</dbReference>
<keyword evidence="6" id="KW-0067">ATP-binding</keyword>
<dbReference type="PANTHER" id="PTHR43289:SF6">
    <property type="entry name" value="SERINE_THREONINE-PROTEIN KINASE NEKL-3"/>
    <property type="match status" value="1"/>
</dbReference>
<dbReference type="InterPro" id="IPR000719">
    <property type="entry name" value="Prot_kinase_dom"/>
</dbReference>
<keyword evidence="4" id="KW-0547">Nucleotide-binding</keyword>
<dbReference type="Proteomes" id="UP000050867">
    <property type="component" value="Unassembled WGS sequence"/>
</dbReference>
<evidence type="ECO:0000256" key="1">
    <source>
        <dbReference type="ARBA" id="ARBA00012513"/>
    </source>
</evidence>
<dbReference type="Gene3D" id="1.10.510.10">
    <property type="entry name" value="Transferase(Phosphotransferase) domain 1"/>
    <property type="match status" value="1"/>
</dbReference>
<dbReference type="SUPFAM" id="SSF56112">
    <property type="entry name" value="Protein kinase-like (PK-like)"/>
    <property type="match status" value="1"/>
</dbReference>
<sequence length="600" mass="63860">MRGGRGEVWLAYDTELPRAVALKRARIRDDTMAAFHQMRREASALAELNHPHVVTLFDAVRVPTADRAAGAADGGPAEGETWLVMEYVSGGDLADQPTTSPREAARVGAQIAGALRALHDKGIAHCDVKPANILLTQDGTPKLTDLDAAFRVECSETITPHRLAFTPDYAAPEVVRGSPTYASDVFSLGATLHALVTGGPPRRRRDVGADTGEVVRTESFLAPRGTVHLDGDLGVLTRPLTRMLQPDPQDRPDATEARRMLEEAAGLRKPLRRPDRRYLAAGAGVVLLALAVAGGVRWWPGGGSILPGEDHTARSGRVASIGDQRTADPCALTDPTALDRFGRAELDRAYGNFDRCDVLLSSGGDEFVDVKVDLNNGPASELDAPSRTVGSVQVVEEGPESEECNRTLVLDGEKDAHVTVTAKLVDERAAPLCDIADVATGSAVEVLNRGELPRRAGTPVEASLAHRDACTVLDGKALAVVPGIDAEPEDVGFGNWDCQWRSSTRDIVVDLRFDRSPPLNAQEDGRVTRVGGHDVFLQAEGEGDQTCLAQVVHREYPAGDGTAVETVRLTVGGPQPMDRLCDLTTALAGSVAASAELSSR</sequence>
<dbReference type="SMART" id="SM00220">
    <property type="entry name" value="S_TKc"/>
    <property type="match status" value="1"/>
</dbReference>
<proteinExistence type="predicted"/>
<evidence type="ECO:0000256" key="6">
    <source>
        <dbReference type="ARBA" id="ARBA00022840"/>
    </source>
</evidence>
<dbReference type="AlphaFoldDB" id="A0A0T6LQS6"/>
<dbReference type="EMBL" id="LLZU01000024">
    <property type="protein sequence ID" value="KRV48429.1"/>
    <property type="molecule type" value="Genomic_DNA"/>
</dbReference>
<dbReference type="EC" id="2.7.11.1" evidence="1"/>
<keyword evidence="3" id="KW-0808">Transferase</keyword>
<evidence type="ECO:0000313" key="9">
    <source>
        <dbReference type="EMBL" id="KRV48429.1"/>
    </source>
</evidence>
<dbReference type="CDD" id="cd14014">
    <property type="entry name" value="STKc_PknB_like"/>
    <property type="match status" value="1"/>
</dbReference>
<evidence type="ECO:0000256" key="5">
    <source>
        <dbReference type="ARBA" id="ARBA00022777"/>
    </source>
</evidence>
<name>A0A0T6LQS6_WENVI</name>
<keyword evidence="10" id="KW-1185">Reference proteome</keyword>
<protein>
    <recommendedName>
        <fullName evidence="1">non-specific serine/threonine protein kinase</fullName>
        <ecNumber evidence="1">2.7.11.1</ecNumber>
    </recommendedName>
</protein>
<keyword evidence="7" id="KW-1133">Transmembrane helix</keyword>
<gene>
    <name evidence="9" type="ORF">AQ490_04015</name>
</gene>
<dbReference type="InterPro" id="IPR008271">
    <property type="entry name" value="Ser/Thr_kinase_AS"/>
</dbReference>
<dbReference type="RefSeq" id="WP_018386296.1">
    <property type="nucleotide sequence ID" value="NZ_LLZU01000024.1"/>
</dbReference>
<dbReference type="InterPro" id="IPR011009">
    <property type="entry name" value="Kinase-like_dom_sf"/>
</dbReference>
<evidence type="ECO:0000256" key="2">
    <source>
        <dbReference type="ARBA" id="ARBA00022527"/>
    </source>
</evidence>
<accession>A0A0T6LQS6</accession>
<comment type="caution">
    <text evidence="9">The sequence shown here is derived from an EMBL/GenBank/DDBJ whole genome shotgun (WGS) entry which is preliminary data.</text>
</comment>
<keyword evidence="5" id="KW-0418">Kinase</keyword>
<dbReference type="PANTHER" id="PTHR43289">
    <property type="entry name" value="MITOGEN-ACTIVATED PROTEIN KINASE KINASE KINASE 20-RELATED"/>
    <property type="match status" value="1"/>
</dbReference>
<reference evidence="9 10" key="1">
    <citation type="submission" date="2015-10" db="EMBL/GenBank/DDBJ databases">
        <title>Draft genome sequence of pyrrolomycin-producing Streptomyces vitaminophilus.</title>
        <authorList>
            <person name="Graham D.E."/>
            <person name="Mahan K.M."/>
            <person name="Klingeman D.M."/>
            <person name="Hettich R.L."/>
            <person name="Parry R.J."/>
        </authorList>
    </citation>
    <scope>NUCLEOTIDE SEQUENCE [LARGE SCALE GENOMIC DNA]</scope>
    <source>
        <strain evidence="9 10">ATCC 31673</strain>
    </source>
</reference>
<dbReference type="GO" id="GO:0004674">
    <property type="term" value="F:protein serine/threonine kinase activity"/>
    <property type="evidence" value="ECO:0007669"/>
    <property type="project" value="UniProtKB-KW"/>
</dbReference>
<evidence type="ECO:0000256" key="3">
    <source>
        <dbReference type="ARBA" id="ARBA00022679"/>
    </source>
</evidence>
<feature type="domain" description="Protein kinase" evidence="8">
    <location>
        <begin position="1"/>
        <end position="265"/>
    </location>
</feature>
<evidence type="ECO:0000313" key="10">
    <source>
        <dbReference type="Proteomes" id="UP000050867"/>
    </source>
</evidence>
<keyword evidence="2" id="KW-0723">Serine/threonine-protein kinase</keyword>
<dbReference type="eggNOG" id="COG0515">
    <property type="taxonomic scope" value="Bacteria"/>
</dbReference>
<keyword evidence="7" id="KW-0812">Transmembrane</keyword>
<evidence type="ECO:0000256" key="7">
    <source>
        <dbReference type="SAM" id="Phobius"/>
    </source>
</evidence>
<organism evidence="9 10">
    <name type="scientific">Wenjunlia vitaminophila</name>
    <name type="common">Streptomyces vitaminophilus</name>
    <dbReference type="NCBI Taxonomy" id="76728"/>
    <lineage>
        <taxon>Bacteria</taxon>
        <taxon>Bacillati</taxon>
        <taxon>Actinomycetota</taxon>
        <taxon>Actinomycetes</taxon>
        <taxon>Kitasatosporales</taxon>
        <taxon>Streptomycetaceae</taxon>
        <taxon>Wenjunlia</taxon>
    </lineage>
</organism>
<dbReference type="PROSITE" id="PS00108">
    <property type="entry name" value="PROTEIN_KINASE_ST"/>
    <property type="match status" value="1"/>
</dbReference>
<dbReference type="Gene3D" id="3.30.200.20">
    <property type="entry name" value="Phosphorylase Kinase, domain 1"/>
    <property type="match status" value="1"/>
</dbReference>
<dbReference type="STRING" id="76728.AQ490_04015"/>
<feature type="transmembrane region" description="Helical" evidence="7">
    <location>
        <begin position="278"/>
        <end position="299"/>
    </location>
</feature>